<dbReference type="KEGG" id="bsed:DN745_06225"/>
<keyword evidence="3" id="KW-0378">Hydrolase</keyword>
<sequence>MYSRIYMSLVEVDKNLFQKDLLDKAVAWLEAAYPVEGCGLILEKDGAYRFLECENLADKYHALDPEQFPRTARHFYIIDPIEFMRAEDRGERVAVIVHSHADVGDYFSDEDIAAATIPGPTAADPPEAAHPGVDFLVVSTREDGADHAKLFRFDPNSATFVTAVELAIKDGNYAIEAGSLV</sequence>
<dbReference type="Gene3D" id="3.40.140.10">
    <property type="entry name" value="Cytidine Deaminase, domain 2"/>
    <property type="match status" value="1"/>
</dbReference>
<dbReference type="Proteomes" id="UP000249799">
    <property type="component" value="Chromosome"/>
</dbReference>
<gene>
    <name evidence="7" type="ORF">DN745_06225</name>
</gene>
<reference evidence="7 8" key="1">
    <citation type="submission" date="2018-06" db="EMBL/GenBank/DDBJ databases">
        <title>Lujinxingia sediminis gen. nov. sp. nov., a new facultative anaerobic member of the class Deltaproteobacteria, and proposal of Lujinxingaceae fam. nov.</title>
        <authorList>
            <person name="Guo L.-Y."/>
            <person name="Li C.-M."/>
            <person name="Wang S."/>
            <person name="Du Z.-J."/>
        </authorList>
    </citation>
    <scope>NUCLEOTIDE SEQUENCE [LARGE SCALE GENOMIC DNA]</scope>
    <source>
        <strain evidence="7 8">FA350</strain>
    </source>
</reference>
<evidence type="ECO:0000256" key="2">
    <source>
        <dbReference type="ARBA" id="ARBA00022723"/>
    </source>
</evidence>
<accession>A0A2Z4FJU3</accession>
<evidence type="ECO:0000256" key="1">
    <source>
        <dbReference type="ARBA" id="ARBA00022670"/>
    </source>
</evidence>
<feature type="domain" description="JAB" evidence="6">
    <location>
        <begin position="19"/>
        <end position="118"/>
    </location>
</feature>
<keyword evidence="8" id="KW-1185">Reference proteome</keyword>
<dbReference type="EMBL" id="CP030032">
    <property type="protein sequence ID" value="AWV88958.1"/>
    <property type="molecule type" value="Genomic_DNA"/>
</dbReference>
<evidence type="ECO:0000259" key="6">
    <source>
        <dbReference type="Pfam" id="PF14464"/>
    </source>
</evidence>
<dbReference type="PANTHER" id="PTHR34858">
    <property type="entry name" value="CYSO-CYSTEINE PEPTIDASE"/>
    <property type="match status" value="1"/>
</dbReference>
<organism evidence="7 8">
    <name type="scientific">Bradymonas sediminis</name>
    <dbReference type="NCBI Taxonomy" id="1548548"/>
    <lineage>
        <taxon>Bacteria</taxon>
        <taxon>Deltaproteobacteria</taxon>
        <taxon>Bradymonadales</taxon>
        <taxon>Bradymonadaceae</taxon>
        <taxon>Bradymonas</taxon>
    </lineage>
</organism>
<evidence type="ECO:0000256" key="4">
    <source>
        <dbReference type="ARBA" id="ARBA00022833"/>
    </source>
</evidence>
<keyword evidence="2" id="KW-0479">Metal-binding</keyword>
<evidence type="ECO:0000256" key="3">
    <source>
        <dbReference type="ARBA" id="ARBA00022801"/>
    </source>
</evidence>
<dbReference type="AlphaFoldDB" id="A0A2Z4FJU3"/>
<keyword evidence="1" id="KW-0645">Protease</keyword>
<evidence type="ECO:0000313" key="8">
    <source>
        <dbReference type="Proteomes" id="UP000249799"/>
    </source>
</evidence>
<dbReference type="GO" id="GO:0006508">
    <property type="term" value="P:proteolysis"/>
    <property type="evidence" value="ECO:0007669"/>
    <property type="project" value="UniProtKB-KW"/>
</dbReference>
<dbReference type="OrthoDB" id="9802958at2"/>
<evidence type="ECO:0000313" key="7">
    <source>
        <dbReference type="EMBL" id="AWV88958.1"/>
    </source>
</evidence>
<dbReference type="Pfam" id="PF14464">
    <property type="entry name" value="Prok-JAB"/>
    <property type="match status" value="1"/>
</dbReference>
<protein>
    <recommendedName>
        <fullName evidence="6">JAB domain-containing protein</fullName>
    </recommendedName>
</protein>
<keyword evidence="5" id="KW-0482">Metalloprotease</keyword>
<dbReference type="GO" id="GO:0008235">
    <property type="term" value="F:metalloexopeptidase activity"/>
    <property type="evidence" value="ECO:0007669"/>
    <property type="project" value="TreeGrafter"/>
</dbReference>
<name>A0A2Z4FJU3_9DELT</name>
<proteinExistence type="predicted"/>
<dbReference type="InterPro" id="IPR051929">
    <property type="entry name" value="VirAsm_ModProt"/>
</dbReference>
<evidence type="ECO:0000256" key="5">
    <source>
        <dbReference type="ARBA" id="ARBA00023049"/>
    </source>
</evidence>
<dbReference type="PANTHER" id="PTHR34858:SF1">
    <property type="entry name" value="CYSO-CYSTEINE PEPTIDASE"/>
    <property type="match status" value="1"/>
</dbReference>
<dbReference type="SUPFAM" id="SSF102712">
    <property type="entry name" value="JAB1/MPN domain"/>
    <property type="match status" value="1"/>
</dbReference>
<dbReference type="GO" id="GO:0008270">
    <property type="term" value="F:zinc ion binding"/>
    <property type="evidence" value="ECO:0007669"/>
    <property type="project" value="TreeGrafter"/>
</dbReference>
<dbReference type="InterPro" id="IPR028090">
    <property type="entry name" value="JAB_dom_prok"/>
</dbReference>
<keyword evidence="4" id="KW-0862">Zinc</keyword>